<evidence type="ECO:0000256" key="2">
    <source>
        <dbReference type="ARBA" id="ARBA00004162"/>
    </source>
</evidence>
<evidence type="ECO:0000256" key="4">
    <source>
        <dbReference type="ARBA" id="ARBA00022475"/>
    </source>
</evidence>
<reference evidence="12" key="1">
    <citation type="journal article" date="2018" name="Front. Microbiol.">
        <title>Genome-Based Analysis Reveals the Taxonomy and Diversity of the Family Idiomarinaceae.</title>
        <authorList>
            <person name="Liu Y."/>
            <person name="Lai Q."/>
            <person name="Shao Z."/>
        </authorList>
    </citation>
    <scope>NUCLEOTIDE SEQUENCE [LARGE SCALE GENOMIC DNA]</scope>
    <source>
        <strain evidence="12">CVS-6</strain>
    </source>
</reference>
<keyword evidence="11" id="KW-0969">Cilium</keyword>
<evidence type="ECO:0000256" key="7">
    <source>
        <dbReference type="ARBA" id="ARBA00022779"/>
    </source>
</evidence>
<keyword evidence="8 10" id="KW-1133">Transmembrane helix</keyword>
<dbReference type="InterPro" id="IPR005503">
    <property type="entry name" value="FliL"/>
</dbReference>
<comment type="similarity">
    <text evidence="3 10">Belongs to the FliL family.</text>
</comment>
<dbReference type="Proteomes" id="UP000288259">
    <property type="component" value="Unassembled WGS sequence"/>
</dbReference>
<accession>A0A432YDP1</accession>
<evidence type="ECO:0000256" key="8">
    <source>
        <dbReference type="ARBA" id="ARBA00022989"/>
    </source>
</evidence>
<gene>
    <name evidence="11" type="ORF">CWI71_09540</name>
</gene>
<evidence type="ECO:0000256" key="3">
    <source>
        <dbReference type="ARBA" id="ARBA00008281"/>
    </source>
</evidence>
<keyword evidence="11" id="KW-0966">Cell projection</keyword>
<evidence type="ECO:0000256" key="5">
    <source>
        <dbReference type="ARBA" id="ARBA00022500"/>
    </source>
</evidence>
<dbReference type="AlphaFoldDB" id="A0A432YDP1"/>
<evidence type="ECO:0000256" key="6">
    <source>
        <dbReference type="ARBA" id="ARBA00022692"/>
    </source>
</evidence>
<keyword evidence="7 10" id="KW-0283">Flagellar rotation</keyword>
<keyword evidence="6 10" id="KW-0812">Transmembrane</keyword>
<proteinExistence type="inferred from homology"/>
<dbReference type="RefSeq" id="WP_126755041.1">
    <property type="nucleotide sequence ID" value="NZ_PIPY01000009.1"/>
</dbReference>
<comment type="function">
    <text evidence="1 10">Controls the rotational direction of flagella during chemotaxis.</text>
</comment>
<evidence type="ECO:0000256" key="9">
    <source>
        <dbReference type="ARBA" id="ARBA00023136"/>
    </source>
</evidence>
<evidence type="ECO:0000256" key="10">
    <source>
        <dbReference type="RuleBase" id="RU364125"/>
    </source>
</evidence>
<dbReference type="OrthoDB" id="2087278at2"/>
<sequence>MANKAVKNEPTTSNSQSPFLVVLLIAVIAMMAMNTWLIWDMRKIAERVAFQELGETIEKDESDPIFLSLSPFTVNLDSDQFGPRLLYAGLTLELPDEDARDLLTKNMPQVRNRLLVLLSGQPAERVSHQSGKEELAQVIAQELSQPYQGDVSVTINDVLFTEFIVQ</sequence>
<evidence type="ECO:0000256" key="1">
    <source>
        <dbReference type="ARBA" id="ARBA00002254"/>
    </source>
</evidence>
<dbReference type="GO" id="GO:0009425">
    <property type="term" value="C:bacterial-type flagellum basal body"/>
    <property type="evidence" value="ECO:0007669"/>
    <property type="project" value="InterPro"/>
</dbReference>
<name>A0A432YDP1_9GAMM</name>
<keyword evidence="12" id="KW-1185">Reference proteome</keyword>
<keyword evidence="5 10" id="KW-0145">Chemotaxis</keyword>
<dbReference type="Pfam" id="PF03748">
    <property type="entry name" value="FliL"/>
    <property type="match status" value="1"/>
</dbReference>
<dbReference type="PANTHER" id="PTHR35091:SF2">
    <property type="entry name" value="FLAGELLAR PROTEIN FLIL"/>
    <property type="match status" value="1"/>
</dbReference>
<keyword evidence="11" id="KW-0282">Flagellum</keyword>
<dbReference type="GO" id="GO:0071978">
    <property type="term" value="P:bacterial-type flagellum-dependent swarming motility"/>
    <property type="evidence" value="ECO:0007669"/>
    <property type="project" value="TreeGrafter"/>
</dbReference>
<comment type="caution">
    <text evidence="11">The sequence shown here is derived from an EMBL/GenBank/DDBJ whole genome shotgun (WGS) entry which is preliminary data.</text>
</comment>
<evidence type="ECO:0000313" key="12">
    <source>
        <dbReference type="Proteomes" id="UP000288259"/>
    </source>
</evidence>
<dbReference type="EMBL" id="PIPY01000009">
    <property type="protein sequence ID" value="RUO59051.1"/>
    <property type="molecule type" value="Genomic_DNA"/>
</dbReference>
<feature type="transmembrane region" description="Helical" evidence="10">
    <location>
        <begin position="20"/>
        <end position="39"/>
    </location>
</feature>
<dbReference type="GO" id="GO:0006935">
    <property type="term" value="P:chemotaxis"/>
    <property type="evidence" value="ECO:0007669"/>
    <property type="project" value="UniProtKB-KW"/>
</dbReference>
<dbReference type="GO" id="GO:0005886">
    <property type="term" value="C:plasma membrane"/>
    <property type="evidence" value="ECO:0007669"/>
    <property type="project" value="UniProtKB-SubCell"/>
</dbReference>
<dbReference type="PANTHER" id="PTHR35091">
    <property type="entry name" value="FLAGELLAR PROTEIN FLIL"/>
    <property type="match status" value="1"/>
</dbReference>
<keyword evidence="9 10" id="KW-0472">Membrane</keyword>
<evidence type="ECO:0000313" key="11">
    <source>
        <dbReference type="EMBL" id="RUO59051.1"/>
    </source>
</evidence>
<keyword evidence="4" id="KW-1003">Cell membrane</keyword>
<protein>
    <recommendedName>
        <fullName evidence="10">Flagellar protein FliL</fullName>
    </recommendedName>
</protein>
<organism evidence="11 12">
    <name type="scientific">Pseudidiomarina insulisalsae</name>
    <dbReference type="NCBI Taxonomy" id="575789"/>
    <lineage>
        <taxon>Bacteria</taxon>
        <taxon>Pseudomonadati</taxon>
        <taxon>Pseudomonadota</taxon>
        <taxon>Gammaproteobacteria</taxon>
        <taxon>Alteromonadales</taxon>
        <taxon>Idiomarinaceae</taxon>
        <taxon>Pseudidiomarina</taxon>
    </lineage>
</organism>
<keyword evidence="10" id="KW-0997">Cell inner membrane</keyword>
<comment type="subcellular location">
    <subcellularLocation>
        <location evidence="10">Cell inner membrane</location>
    </subcellularLocation>
    <subcellularLocation>
        <location evidence="2">Cell membrane</location>
        <topology evidence="2">Single-pass membrane protein</topology>
    </subcellularLocation>
</comment>